<feature type="domain" description="G" evidence="3">
    <location>
        <begin position="21"/>
        <end position="81"/>
    </location>
</feature>
<dbReference type="CDD" id="cd22249">
    <property type="entry name" value="UDM1_RNF168_RNF169-like"/>
    <property type="match status" value="1"/>
</dbReference>
<feature type="compositionally biased region" description="Basic and acidic residues" evidence="2">
    <location>
        <begin position="394"/>
        <end position="403"/>
    </location>
</feature>
<feature type="coiled-coil region" evidence="1">
    <location>
        <begin position="231"/>
        <end position="269"/>
    </location>
</feature>
<feature type="region of interest" description="Disordered" evidence="2">
    <location>
        <begin position="429"/>
        <end position="462"/>
    </location>
</feature>
<dbReference type="InterPro" id="IPR006073">
    <property type="entry name" value="GTP-bd"/>
</dbReference>
<dbReference type="Gene3D" id="3.40.50.300">
    <property type="entry name" value="P-loop containing nucleotide triphosphate hydrolases"/>
    <property type="match status" value="1"/>
</dbReference>
<name>M2PWY8_CERS8</name>
<reference evidence="4 5" key="1">
    <citation type="journal article" date="2012" name="Proc. Natl. Acad. Sci. U.S.A.">
        <title>Comparative genomics of Ceriporiopsis subvermispora and Phanerochaete chrysosporium provide insight into selective ligninolysis.</title>
        <authorList>
            <person name="Fernandez-Fueyo E."/>
            <person name="Ruiz-Duenas F.J."/>
            <person name="Ferreira P."/>
            <person name="Floudas D."/>
            <person name="Hibbett D.S."/>
            <person name="Canessa P."/>
            <person name="Larrondo L.F."/>
            <person name="James T.Y."/>
            <person name="Seelenfreund D."/>
            <person name="Lobos S."/>
            <person name="Polanco R."/>
            <person name="Tello M."/>
            <person name="Honda Y."/>
            <person name="Watanabe T."/>
            <person name="Watanabe T."/>
            <person name="Ryu J.S."/>
            <person name="Kubicek C.P."/>
            <person name="Schmoll M."/>
            <person name="Gaskell J."/>
            <person name="Hammel K.E."/>
            <person name="St John F.J."/>
            <person name="Vanden Wymelenberg A."/>
            <person name="Sabat G."/>
            <person name="Splinter BonDurant S."/>
            <person name="Syed K."/>
            <person name="Yadav J.S."/>
            <person name="Doddapaneni H."/>
            <person name="Subramanian V."/>
            <person name="Lavin J.L."/>
            <person name="Oguiza J.A."/>
            <person name="Perez G."/>
            <person name="Pisabarro A.G."/>
            <person name="Ramirez L."/>
            <person name="Santoyo F."/>
            <person name="Master E."/>
            <person name="Coutinho P.M."/>
            <person name="Henrissat B."/>
            <person name="Lombard V."/>
            <person name="Magnuson J.K."/>
            <person name="Kuees U."/>
            <person name="Hori C."/>
            <person name="Igarashi K."/>
            <person name="Samejima M."/>
            <person name="Held B.W."/>
            <person name="Barry K.W."/>
            <person name="LaButti K.M."/>
            <person name="Lapidus A."/>
            <person name="Lindquist E.A."/>
            <person name="Lucas S.M."/>
            <person name="Riley R."/>
            <person name="Salamov A.A."/>
            <person name="Hoffmeister D."/>
            <person name="Schwenk D."/>
            <person name="Hadar Y."/>
            <person name="Yarden O."/>
            <person name="de Vries R.P."/>
            <person name="Wiebenga A."/>
            <person name="Stenlid J."/>
            <person name="Eastwood D."/>
            <person name="Grigoriev I.V."/>
            <person name="Berka R.M."/>
            <person name="Blanchette R.A."/>
            <person name="Kersten P."/>
            <person name="Martinez A.T."/>
            <person name="Vicuna R."/>
            <person name="Cullen D."/>
        </authorList>
    </citation>
    <scope>NUCLEOTIDE SEQUENCE [LARGE SCALE GENOMIC DNA]</scope>
    <source>
        <strain evidence="4 5">B</strain>
    </source>
</reference>
<evidence type="ECO:0000256" key="1">
    <source>
        <dbReference type="SAM" id="Coils"/>
    </source>
</evidence>
<feature type="compositionally biased region" description="Polar residues" evidence="2">
    <location>
        <begin position="380"/>
        <end position="392"/>
    </location>
</feature>
<evidence type="ECO:0000259" key="3">
    <source>
        <dbReference type="Pfam" id="PF01926"/>
    </source>
</evidence>
<dbReference type="GO" id="GO:0005525">
    <property type="term" value="F:GTP binding"/>
    <property type="evidence" value="ECO:0007669"/>
    <property type="project" value="InterPro"/>
</dbReference>
<dbReference type="Proteomes" id="UP000016930">
    <property type="component" value="Unassembled WGS sequence"/>
</dbReference>
<feature type="region of interest" description="Disordered" evidence="2">
    <location>
        <begin position="310"/>
        <end position="332"/>
    </location>
</feature>
<feature type="region of interest" description="Disordered" evidence="2">
    <location>
        <begin position="380"/>
        <end position="404"/>
    </location>
</feature>
<dbReference type="CDD" id="cd00882">
    <property type="entry name" value="Ras_like_GTPase"/>
    <property type="match status" value="1"/>
</dbReference>
<protein>
    <recommendedName>
        <fullName evidence="3">G domain-containing protein</fullName>
    </recommendedName>
</protein>
<dbReference type="EMBL" id="KB445791">
    <property type="protein sequence ID" value="EMD41349.1"/>
    <property type="molecule type" value="Genomic_DNA"/>
</dbReference>
<dbReference type="HOGENOM" id="CLU_548580_0_0_1"/>
<dbReference type="InterPro" id="IPR027417">
    <property type="entry name" value="P-loop_NTPase"/>
</dbReference>
<organism evidence="4 5">
    <name type="scientific">Ceriporiopsis subvermispora (strain B)</name>
    <name type="common">White-rot fungus</name>
    <name type="synonym">Gelatoporia subvermispora</name>
    <dbReference type="NCBI Taxonomy" id="914234"/>
    <lineage>
        <taxon>Eukaryota</taxon>
        <taxon>Fungi</taxon>
        <taxon>Dikarya</taxon>
        <taxon>Basidiomycota</taxon>
        <taxon>Agaricomycotina</taxon>
        <taxon>Agaricomycetes</taxon>
        <taxon>Polyporales</taxon>
        <taxon>Gelatoporiaceae</taxon>
        <taxon>Gelatoporia</taxon>
    </lineage>
</organism>
<feature type="compositionally biased region" description="Low complexity" evidence="2">
    <location>
        <begin position="449"/>
        <end position="462"/>
    </location>
</feature>
<gene>
    <name evidence="4" type="ORF">CERSUDRAFT_128053</name>
</gene>
<dbReference type="Pfam" id="PF01926">
    <property type="entry name" value="MMR_HSR1"/>
    <property type="match status" value="1"/>
</dbReference>
<evidence type="ECO:0000313" key="4">
    <source>
        <dbReference type="EMBL" id="EMD41349.1"/>
    </source>
</evidence>
<sequence length="497" mass="55238">MKRNITYDTVVDKGGMQEELRVAVMGASGTGKSTFINLLSKSNFRTSNGLDSCTESIELSEPFLVEGRTVRLIDTPGFDDSSKTDVDILDLIANFLASQYRDGYRLSGVIYMQRISDPRVGGLARRNFVMFTKLCGLQFMKNVVFTTTRWNEVESPVAHAREEELKSSTTFLKPALESGACYMRHDKGIDSARCIVRHLVQMPVPGGLDIQLEMVDQGKDVSETTAGQELRKEVAAQMEKQVEEMRELKEQMKQALEEHDEDAEQDLRDEILAQHALLDRLKSQVKHLSMRRSAGWSTDPDMETGLLGRNSDAPIDTQPVHPSLGSLLKSPTTTATSSKLQFSAHVMAPHDMVPRGVASLSADNSQDGLENRSFVTHYATQRSSTPGATQSPHHGGDDRHDIAKVPGGILSLENHPKTSAPQNRFELAQQATHEQHHLEQSASPTTNNSHSPSIFASSSATKSLQEEIDEQIRLLKMFQEDLERVLLEIERSNQRKG</sequence>
<accession>M2PWY8</accession>
<dbReference type="OrthoDB" id="8954335at2759"/>
<evidence type="ECO:0000313" key="5">
    <source>
        <dbReference type="Proteomes" id="UP000016930"/>
    </source>
</evidence>
<dbReference type="SUPFAM" id="SSF52540">
    <property type="entry name" value="P-loop containing nucleoside triphosphate hydrolases"/>
    <property type="match status" value="1"/>
</dbReference>
<proteinExistence type="predicted"/>
<keyword evidence="5" id="KW-1185">Reference proteome</keyword>
<evidence type="ECO:0000256" key="2">
    <source>
        <dbReference type="SAM" id="MobiDB-lite"/>
    </source>
</evidence>
<dbReference type="AlphaFoldDB" id="M2PWY8"/>
<keyword evidence="1" id="KW-0175">Coiled coil</keyword>